<organism evidence="4 5">
    <name type="scientific">Crenobacter oryzisoli</name>
    <dbReference type="NCBI Taxonomy" id="3056844"/>
    <lineage>
        <taxon>Bacteria</taxon>
        <taxon>Pseudomonadati</taxon>
        <taxon>Pseudomonadota</taxon>
        <taxon>Betaproteobacteria</taxon>
        <taxon>Neisseriales</taxon>
        <taxon>Neisseriaceae</taxon>
        <taxon>Crenobacter</taxon>
    </lineage>
</organism>
<keyword evidence="1 2" id="KW-0238">DNA-binding</keyword>
<sequence>MLMNGKFKRRAGRSATPDIIIQASLQLFNLHGERRITTNHIAQKLSISTGNLYYHYSNKEEIILELLGRYVDGLVALLEQGENNTESLFKMAQLLTKTLKHQWQYRFILHGRSSLFAFNDLLRSHYLQLEKYKIEKSLETLFLKMNREGNICGSERAIKQLAKQFQLLQEAWVSAPERVSSTTESALAVNDGRKMMLSFLYPYLGSNWRSTVERICIL</sequence>
<dbReference type="PANTHER" id="PTHR43479:SF12">
    <property type="entry name" value="TRANSCRIPTIONAL REGULATORY PROTEIN"/>
    <property type="match status" value="1"/>
</dbReference>
<dbReference type="Gene3D" id="1.10.357.10">
    <property type="entry name" value="Tetracycline Repressor, domain 2"/>
    <property type="match status" value="1"/>
</dbReference>
<dbReference type="PANTHER" id="PTHR43479">
    <property type="entry name" value="ACREF/ENVCD OPERON REPRESSOR-RELATED"/>
    <property type="match status" value="1"/>
</dbReference>
<keyword evidence="5" id="KW-1185">Reference proteome</keyword>
<dbReference type="EMBL" id="JAUEDK010000075">
    <property type="protein sequence ID" value="MDN0077582.1"/>
    <property type="molecule type" value="Genomic_DNA"/>
</dbReference>
<evidence type="ECO:0000256" key="1">
    <source>
        <dbReference type="ARBA" id="ARBA00023125"/>
    </source>
</evidence>
<dbReference type="InterPro" id="IPR050624">
    <property type="entry name" value="HTH-type_Tx_Regulator"/>
</dbReference>
<dbReference type="PROSITE" id="PS50977">
    <property type="entry name" value="HTH_TETR_2"/>
    <property type="match status" value="1"/>
</dbReference>
<evidence type="ECO:0000313" key="4">
    <source>
        <dbReference type="EMBL" id="MDN0077582.1"/>
    </source>
</evidence>
<evidence type="ECO:0000259" key="3">
    <source>
        <dbReference type="PROSITE" id="PS50977"/>
    </source>
</evidence>
<dbReference type="PRINTS" id="PR00455">
    <property type="entry name" value="HTHTETR"/>
</dbReference>
<dbReference type="RefSeq" id="WP_289832211.1">
    <property type="nucleotide sequence ID" value="NZ_JAUEDK010000075.1"/>
</dbReference>
<accession>A0ABT7XUV8</accession>
<dbReference type="SUPFAM" id="SSF46689">
    <property type="entry name" value="Homeodomain-like"/>
    <property type="match status" value="1"/>
</dbReference>
<feature type="domain" description="HTH tetR-type" evidence="3">
    <location>
        <begin position="14"/>
        <end position="74"/>
    </location>
</feature>
<reference evidence="4" key="1">
    <citation type="submission" date="2023-06" db="EMBL/GenBank/DDBJ databases">
        <authorList>
            <person name="Zhang S."/>
        </authorList>
    </citation>
    <scope>NUCLEOTIDE SEQUENCE</scope>
    <source>
        <strain evidence="4">SG2303</strain>
    </source>
</reference>
<comment type="caution">
    <text evidence="4">The sequence shown here is derived from an EMBL/GenBank/DDBJ whole genome shotgun (WGS) entry which is preliminary data.</text>
</comment>
<feature type="DNA-binding region" description="H-T-H motif" evidence="2">
    <location>
        <begin position="37"/>
        <end position="56"/>
    </location>
</feature>
<dbReference type="Pfam" id="PF13972">
    <property type="entry name" value="TetR"/>
    <property type="match status" value="1"/>
</dbReference>
<dbReference type="Pfam" id="PF00440">
    <property type="entry name" value="TetR_N"/>
    <property type="match status" value="1"/>
</dbReference>
<proteinExistence type="predicted"/>
<evidence type="ECO:0000256" key="2">
    <source>
        <dbReference type="PROSITE-ProRule" id="PRU00335"/>
    </source>
</evidence>
<evidence type="ECO:0000313" key="5">
    <source>
        <dbReference type="Proteomes" id="UP001168540"/>
    </source>
</evidence>
<dbReference type="InterPro" id="IPR001647">
    <property type="entry name" value="HTH_TetR"/>
</dbReference>
<gene>
    <name evidence="4" type="ORF">QU481_22430</name>
</gene>
<protein>
    <submittedName>
        <fullName evidence="4">TetR/AcrR family transcriptional regulator</fullName>
    </submittedName>
</protein>
<dbReference type="InterPro" id="IPR009057">
    <property type="entry name" value="Homeodomain-like_sf"/>
</dbReference>
<dbReference type="InterPro" id="IPR025722">
    <property type="entry name" value="TetR"/>
</dbReference>
<name>A0ABT7XUV8_9NEIS</name>
<dbReference type="Proteomes" id="UP001168540">
    <property type="component" value="Unassembled WGS sequence"/>
</dbReference>